<dbReference type="EMBL" id="JASPKY010000038">
    <property type="protein sequence ID" value="KAK9746724.1"/>
    <property type="molecule type" value="Genomic_DNA"/>
</dbReference>
<evidence type="ECO:0000313" key="3">
    <source>
        <dbReference type="Proteomes" id="UP001458880"/>
    </source>
</evidence>
<protein>
    <submittedName>
        <fullName evidence="2">Uncharacterized protein</fullName>
    </submittedName>
</protein>
<name>A0AAW1MKJ2_POPJA</name>
<feature type="compositionally biased region" description="Polar residues" evidence="1">
    <location>
        <begin position="36"/>
        <end position="67"/>
    </location>
</feature>
<reference evidence="2 3" key="1">
    <citation type="journal article" date="2024" name="BMC Genomics">
        <title>De novo assembly and annotation of Popillia japonica's genome with initial clues to its potential as an invasive pest.</title>
        <authorList>
            <person name="Cucini C."/>
            <person name="Boschi S."/>
            <person name="Funari R."/>
            <person name="Cardaioli E."/>
            <person name="Iannotti N."/>
            <person name="Marturano G."/>
            <person name="Paoli F."/>
            <person name="Bruttini M."/>
            <person name="Carapelli A."/>
            <person name="Frati F."/>
            <person name="Nardi F."/>
        </authorList>
    </citation>
    <scope>NUCLEOTIDE SEQUENCE [LARGE SCALE GENOMIC DNA]</scope>
    <source>
        <strain evidence="2">DMR45628</strain>
    </source>
</reference>
<accession>A0AAW1MKJ2</accession>
<evidence type="ECO:0000313" key="2">
    <source>
        <dbReference type="EMBL" id="KAK9746724.1"/>
    </source>
</evidence>
<gene>
    <name evidence="2" type="ORF">QE152_g5986</name>
</gene>
<evidence type="ECO:0000256" key="1">
    <source>
        <dbReference type="SAM" id="MobiDB-lite"/>
    </source>
</evidence>
<dbReference type="AlphaFoldDB" id="A0AAW1MKJ2"/>
<comment type="caution">
    <text evidence="2">The sequence shown here is derived from an EMBL/GenBank/DDBJ whole genome shotgun (WGS) entry which is preliminary data.</text>
</comment>
<dbReference type="Proteomes" id="UP001458880">
    <property type="component" value="Unassembled WGS sequence"/>
</dbReference>
<feature type="compositionally biased region" description="Polar residues" evidence="1">
    <location>
        <begin position="1"/>
        <end position="12"/>
    </location>
</feature>
<organism evidence="2 3">
    <name type="scientific">Popillia japonica</name>
    <name type="common">Japanese beetle</name>
    <dbReference type="NCBI Taxonomy" id="7064"/>
    <lineage>
        <taxon>Eukaryota</taxon>
        <taxon>Metazoa</taxon>
        <taxon>Ecdysozoa</taxon>
        <taxon>Arthropoda</taxon>
        <taxon>Hexapoda</taxon>
        <taxon>Insecta</taxon>
        <taxon>Pterygota</taxon>
        <taxon>Neoptera</taxon>
        <taxon>Endopterygota</taxon>
        <taxon>Coleoptera</taxon>
        <taxon>Polyphaga</taxon>
        <taxon>Scarabaeiformia</taxon>
        <taxon>Scarabaeidae</taxon>
        <taxon>Rutelinae</taxon>
        <taxon>Popillia</taxon>
    </lineage>
</organism>
<feature type="region of interest" description="Disordered" evidence="1">
    <location>
        <begin position="1"/>
        <end position="79"/>
    </location>
</feature>
<sequence>MSLESVQRATHTAKTRAPPKTSPRRTTKPPVIVSVTKKTSNRSQPRIATVQKNNVTARRSASQNEVARSSYRKGPPFEA</sequence>
<keyword evidence="3" id="KW-1185">Reference proteome</keyword>
<proteinExistence type="predicted"/>